<protein>
    <submittedName>
        <fullName evidence="1">Uncharacterized protein</fullName>
    </submittedName>
</protein>
<evidence type="ECO:0000313" key="1">
    <source>
        <dbReference type="EMBL" id="KAK4237959.1"/>
    </source>
</evidence>
<dbReference type="AlphaFoldDB" id="A0AAN7C9M6"/>
<name>A0AAN7C9M6_9PEZI</name>
<dbReference type="Gene3D" id="3.30.559.10">
    <property type="entry name" value="Chloramphenicol acetyltransferase-like domain"/>
    <property type="match status" value="2"/>
</dbReference>
<gene>
    <name evidence="1" type="ORF">C8A03DRAFT_44244</name>
</gene>
<dbReference type="Proteomes" id="UP001303760">
    <property type="component" value="Unassembled WGS sequence"/>
</dbReference>
<accession>A0AAN7C9M6</accession>
<sequence length="472" mass="53177">MEVIPISAPDCMDDFCNTRVRTFFILDDRVDEPKLRESLTRLIRDHWRKLGARIVAQKNKRPVYHLPKVFDDNYELFRWSADESHSPFDVAAAELHLKTAKPDGGVAVLPSTVVYEALFHPRHWPITLDAEPDAPMLLVHLSLFSDATVITISHPHILGDQLGLGNIIKAWLGLLEDKAPPPMLGHSEDILPGQKPFAQYPRSETCKKGRHHVYGRFERLCVLLPFVWEMTVESKEERATLFFPLPLVQSLRERHTAALTEKYGASPELTNADIISGIMAKFARLSSKGKPMLSLTQTINLRGRIPALSSPQSQAGYIHNALVYATSHFRYDPSLPASEIARLNRAAIAEVIGDPATMEVLLAVTREKYRRGQSLHICEPFGRSYHMTNWAPAWRGLDFTPALGESAKEGREGRKVGLMVMGEWTLPGMPVRYASFITSKSEDGYWVSFGATTRGMKLVREYLAEDPMLERL</sequence>
<reference evidence="1" key="2">
    <citation type="submission" date="2023-05" db="EMBL/GenBank/DDBJ databases">
        <authorList>
            <consortium name="Lawrence Berkeley National Laboratory"/>
            <person name="Steindorff A."/>
            <person name="Hensen N."/>
            <person name="Bonometti L."/>
            <person name="Westerberg I."/>
            <person name="Brannstrom I.O."/>
            <person name="Guillou S."/>
            <person name="Cros-Aarteil S."/>
            <person name="Calhoun S."/>
            <person name="Haridas S."/>
            <person name="Kuo A."/>
            <person name="Mondo S."/>
            <person name="Pangilinan J."/>
            <person name="Riley R."/>
            <person name="Labutti K."/>
            <person name="Andreopoulos B."/>
            <person name="Lipzen A."/>
            <person name="Chen C."/>
            <person name="Yanf M."/>
            <person name="Daum C."/>
            <person name="Ng V."/>
            <person name="Clum A."/>
            <person name="Ohm R."/>
            <person name="Martin F."/>
            <person name="Silar P."/>
            <person name="Natvig D."/>
            <person name="Lalanne C."/>
            <person name="Gautier V."/>
            <person name="Ament-Velasquez S.L."/>
            <person name="Kruys A."/>
            <person name="Hutchinson M.I."/>
            <person name="Powell A.J."/>
            <person name="Barry K."/>
            <person name="Miller A.N."/>
            <person name="Grigoriev I.V."/>
            <person name="Debuchy R."/>
            <person name="Gladieux P."/>
            <person name="Thoren M.H."/>
            <person name="Johannesson H."/>
        </authorList>
    </citation>
    <scope>NUCLEOTIDE SEQUENCE</scope>
    <source>
        <strain evidence="1">CBS 532.94</strain>
    </source>
</reference>
<organism evidence="1 2">
    <name type="scientific">Achaetomium macrosporum</name>
    <dbReference type="NCBI Taxonomy" id="79813"/>
    <lineage>
        <taxon>Eukaryota</taxon>
        <taxon>Fungi</taxon>
        <taxon>Dikarya</taxon>
        <taxon>Ascomycota</taxon>
        <taxon>Pezizomycotina</taxon>
        <taxon>Sordariomycetes</taxon>
        <taxon>Sordariomycetidae</taxon>
        <taxon>Sordariales</taxon>
        <taxon>Chaetomiaceae</taxon>
        <taxon>Achaetomium</taxon>
    </lineage>
</organism>
<dbReference type="EMBL" id="MU860115">
    <property type="protein sequence ID" value="KAK4237959.1"/>
    <property type="molecule type" value="Genomic_DNA"/>
</dbReference>
<proteinExistence type="predicted"/>
<keyword evidence="2" id="KW-1185">Reference proteome</keyword>
<comment type="caution">
    <text evidence="1">The sequence shown here is derived from an EMBL/GenBank/DDBJ whole genome shotgun (WGS) entry which is preliminary data.</text>
</comment>
<reference evidence="1" key="1">
    <citation type="journal article" date="2023" name="Mol. Phylogenet. Evol.">
        <title>Genome-scale phylogeny and comparative genomics of the fungal order Sordariales.</title>
        <authorList>
            <person name="Hensen N."/>
            <person name="Bonometti L."/>
            <person name="Westerberg I."/>
            <person name="Brannstrom I.O."/>
            <person name="Guillou S."/>
            <person name="Cros-Aarteil S."/>
            <person name="Calhoun S."/>
            <person name="Haridas S."/>
            <person name="Kuo A."/>
            <person name="Mondo S."/>
            <person name="Pangilinan J."/>
            <person name="Riley R."/>
            <person name="LaButti K."/>
            <person name="Andreopoulos B."/>
            <person name="Lipzen A."/>
            <person name="Chen C."/>
            <person name="Yan M."/>
            <person name="Daum C."/>
            <person name="Ng V."/>
            <person name="Clum A."/>
            <person name="Steindorff A."/>
            <person name="Ohm R.A."/>
            <person name="Martin F."/>
            <person name="Silar P."/>
            <person name="Natvig D.O."/>
            <person name="Lalanne C."/>
            <person name="Gautier V."/>
            <person name="Ament-Velasquez S.L."/>
            <person name="Kruys A."/>
            <person name="Hutchinson M.I."/>
            <person name="Powell A.J."/>
            <person name="Barry K."/>
            <person name="Miller A.N."/>
            <person name="Grigoriev I.V."/>
            <person name="Debuchy R."/>
            <person name="Gladieux P."/>
            <person name="Hiltunen Thoren M."/>
            <person name="Johannesson H."/>
        </authorList>
    </citation>
    <scope>NUCLEOTIDE SEQUENCE</scope>
    <source>
        <strain evidence="1">CBS 532.94</strain>
    </source>
</reference>
<dbReference type="InterPro" id="IPR023213">
    <property type="entry name" value="CAT-like_dom_sf"/>
</dbReference>
<evidence type="ECO:0000313" key="2">
    <source>
        <dbReference type="Proteomes" id="UP001303760"/>
    </source>
</evidence>